<feature type="domain" description="DUF3857" evidence="2">
    <location>
        <begin position="74"/>
        <end position="203"/>
    </location>
</feature>
<dbReference type="Proteomes" id="UP000192266">
    <property type="component" value="Unassembled WGS sequence"/>
</dbReference>
<dbReference type="AlphaFoldDB" id="A0A1W1V7G1"/>
<keyword evidence="4" id="KW-1185">Reference proteome</keyword>
<dbReference type="Pfam" id="PF12969">
    <property type="entry name" value="DUF3857"/>
    <property type="match status" value="1"/>
</dbReference>
<proteinExistence type="predicted"/>
<dbReference type="STRING" id="645990.SAMN00120144_0901"/>
<evidence type="ECO:0000256" key="1">
    <source>
        <dbReference type="SAM" id="SignalP"/>
    </source>
</evidence>
<keyword evidence="1" id="KW-0732">Signal</keyword>
<dbReference type="InterPro" id="IPR024618">
    <property type="entry name" value="DUF3857"/>
</dbReference>
<protein>
    <recommendedName>
        <fullName evidence="2">DUF3857 domain-containing protein</fullName>
    </recommendedName>
</protein>
<evidence type="ECO:0000313" key="4">
    <source>
        <dbReference type="Proteomes" id="UP000192266"/>
    </source>
</evidence>
<sequence>MPSSVGRSLALAALFMVGGHFCQAQQVPIQFGEVKAADFAPQPKADTTAAAEILCDFGQSKIKGGDEGFELVFERTTRLRIHRKAGYGWATVQVPLYHKDDRKEEINNLKGFTYNLVNGQVVKEKLNKEAVFEEKIDANHLRCAFTLPNVREGSIIEYTYTIKSDFLFNLQDWQFQHTIPVRWSEYRTVVPQFFTYKATVRSYLPFAVKESQAVAYGTSIRMTKKDSYGSNLTNSGTNTMRISAQALSSRWVMKDVGAFRDEPYMTTARDYISSLDFELDGIQYPEQAYQQITST</sequence>
<dbReference type="EMBL" id="FWWW01000052">
    <property type="protein sequence ID" value="SMB89298.1"/>
    <property type="molecule type" value="Genomic_DNA"/>
</dbReference>
<evidence type="ECO:0000313" key="3">
    <source>
        <dbReference type="EMBL" id="SMB89298.1"/>
    </source>
</evidence>
<evidence type="ECO:0000259" key="2">
    <source>
        <dbReference type="Pfam" id="PF12969"/>
    </source>
</evidence>
<accession>A0A1W1V7G1</accession>
<dbReference type="Gene3D" id="2.60.40.3140">
    <property type="match status" value="1"/>
</dbReference>
<feature type="chain" id="PRO_5013252529" description="DUF3857 domain-containing protein" evidence="1">
    <location>
        <begin position="25"/>
        <end position="295"/>
    </location>
</feature>
<feature type="signal peptide" evidence="1">
    <location>
        <begin position="1"/>
        <end position="24"/>
    </location>
</feature>
<gene>
    <name evidence="3" type="ORF">SAMN00120144_0901</name>
</gene>
<dbReference type="OrthoDB" id="98874at2"/>
<reference evidence="3 4" key="1">
    <citation type="submission" date="2017-04" db="EMBL/GenBank/DDBJ databases">
        <authorList>
            <person name="Afonso C.L."/>
            <person name="Miller P.J."/>
            <person name="Scott M.A."/>
            <person name="Spackman E."/>
            <person name="Goraichik I."/>
            <person name="Dimitrov K.M."/>
            <person name="Suarez D.L."/>
            <person name="Swayne D.E."/>
        </authorList>
    </citation>
    <scope>NUCLEOTIDE SEQUENCE [LARGE SCALE GENOMIC DNA]</scope>
    <source>
        <strain evidence="3 4">DSM 11622</strain>
    </source>
</reference>
<name>A0A1W1V7G1_9BACT</name>
<dbReference type="RefSeq" id="WP_084444355.1">
    <property type="nucleotide sequence ID" value="NZ_FWWW01000052.1"/>
</dbReference>
<organism evidence="3 4">
    <name type="scientific">Hymenobacter roseosalivarius DSM 11622</name>
    <dbReference type="NCBI Taxonomy" id="645990"/>
    <lineage>
        <taxon>Bacteria</taxon>
        <taxon>Pseudomonadati</taxon>
        <taxon>Bacteroidota</taxon>
        <taxon>Cytophagia</taxon>
        <taxon>Cytophagales</taxon>
        <taxon>Hymenobacteraceae</taxon>
        <taxon>Hymenobacter</taxon>
    </lineage>
</organism>